<proteinExistence type="inferred from homology"/>
<sequence length="499" mass="57077">MLKNPKIKTIMKTIFITFALLLFSFFLKAQNNENITIGKKEVITSKVLNENRTLWIYTPKITSQSPNPDKRYPVLYLLDGSAHFYSTVGIIQQHSQANGNGTLPEMIVVAIENTNRVRDFVPSNDLDNPNPFIEFLSSELIPHIDKNYKTAPYKMLVGHSLGGLTVIDILTNFTELFNAHIAIEPSMWYDNEKNLTNTISRFPKQNMNGKRLFIGTANTLPKGMEFSQLKNDKSFETQHIRSIFKLDKFLKANTNGLIYGSKYYENETHNTVPLISEYDGLRFIFDFYLLDATEKDFTDSTDLIASKLKIHYANVTEKMGYMNAAPEAFINYFAYEALGKQHYNKAKALFELNIEWYPESSNVYDSYADYYLAQKDTTNAISNYQKALEINGNAETRSKLDSLTAKVILKPETIDLQKYAGVYVIETYNISIVLEIRDNKLIAKVPGQEDDEFEFQSEHIFTVKGKQGYKVTFEMDGDKPKGFTSVQPNGTFQATFKNK</sequence>
<dbReference type="AlphaFoldDB" id="A0A5C6ZC95"/>
<dbReference type="EMBL" id="VORO01000052">
    <property type="protein sequence ID" value="TXD86553.1"/>
    <property type="molecule type" value="Genomic_DNA"/>
</dbReference>
<dbReference type="SUPFAM" id="SSF53474">
    <property type="entry name" value="alpha/beta-Hydrolases"/>
    <property type="match status" value="1"/>
</dbReference>
<keyword evidence="3" id="KW-0802">TPR repeat</keyword>
<dbReference type="InterPro" id="IPR011990">
    <property type="entry name" value="TPR-like_helical_dom_sf"/>
</dbReference>
<evidence type="ECO:0000313" key="5">
    <source>
        <dbReference type="Proteomes" id="UP000321578"/>
    </source>
</evidence>
<dbReference type="Gene3D" id="3.40.50.1820">
    <property type="entry name" value="alpha/beta hydrolase"/>
    <property type="match status" value="1"/>
</dbReference>
<dbReference type="InterPro" id="IPR000801">
    <property type="entry name" value="Esterase-like"/>
</dbReference>
<dbReference type="InterPro" id="IPR029058">
    <property type="entry name" value="AB_hydrolase_fold"/>
</dbReference>
<gene>
    <name evidence="4" type="ORF">ESY86_19945</name>
</gene>
<comment type="similarity">
    <text evidence="1">Belongs to the esterase D family.</text>
</comment>
<dbReference type="PANTHER" id="PTHR40841:SF2">
    <property type="entry name" value="SIDEROPHORE-DEGRADING ESTERASE (EUROFUNG)"/>
    <property type="match status" value="1"/>
</dbReference>
<accession>A0A5C6ZC95</accession>
<dbReference type="InterPro" id="IPR019734">
    <property type="entry name" value="TPR_rpt"/>
</dbReference>
<organism evidence="4 5">
    <name type="scientific">Subsaximicrobium wynnwilliamsii</name>
    <dbReference type="NCBI Taxonomy" id="291179"/>
    <lineage>
        <taxon>Bacteria</taxon>
        <taxon>Pseudomonadati</taxon>
        <taxon>Bacteroidota</taxon>
        <taxon>Flavobacteriia</taxon>
        <taxon>Flavobacteriales</taxon>
        <taxon>Flavobacteriaceae</taxon>
        <taxon>Subsaximicrobium</taxon>
    </lineage>
</organism>
<dbReference type="Proteomes" id="UP000321578">
    <property type="component" value="Unassembled WGS sequence"/>
</dbReference>
<dbReference type="GO" id="GO:0016788">
    <property type="term" value="F:hydrolase activity, acting on ester bonds"/>
    <property type="evidence" value="ECO:0007669"/>
    <property type="project" value="TreeGrafter"/>
</dbReference>
<feature type="repeat" description="TPR" evidence="3">
    <location>
        <begin position="361"/>
        <end position="394"/>
    </location>
</feature>
<reference evidence="4 5" key="1">
    <citation type="submission" date="2019-08" db="EMBL/GenBank/DDBJ databases">
        <title>Genomes of Subsaximicrobium wynnwilliamsii strains.</title>
        <authorList>
            <person name="Bowman J.P."/>
        </authorList>
    </citation>
    <scope>NUCLEOTIDE SEQUENCE [LARGE SCALE GENOMIC DNA]</scope>
    <source>
        <strain evidence="4 5">2-80-2</strain>
    </source>
</reference>
<dbReference type="PANTHER" id="PTHR40841">
    <property type="entry name" value="SIDEROPHORE TRIACETYLFUSARININE C ESTERASE"/>
    <property type="match status" value="1"/>
</dbReference>
<protein>
    <submittedName>
        <fullName evidence="4">Alpha/beta hydrolase</fullName>
    </submittedName>
</protein>
<evidence type="ECO:0000256" key="3">
    <source>
        <dbReference type="PROSITE-ProRule" id="PRU00339"/>
    </source>
</evidence>
<keyword evidence="5" id="KW-1185">Reference proteome</keyword>
<evidence type="ECO:0000256" key="2">
    <source>
        <dbReference type="ARBA" id="ARBA00022801"/>
    </source>
</evidence>
<dbReference type="Pfam" id="PF00756">
    <property type="entry name" value="Esterase"/>
    <property type="match status" value="1"/>
</dbReference>
<keyword evidence="2 4" id="KW-0378">Hydrolase</keyword>
<dbReference type="PROSITE" id="PS50005">
    <property type="entry name" value="TPR"/>
    <property type="match status" value="1"/>
</dbReference>
<evidence type="ECO:0000313" key="4">
    <source>
        <dbReference type="EMBL" id="TXD86553.1"/>
    </source>
</evidence>
<dbReference type="SUPFAM" id="SSF48452">
    <property type="entry name" value="TPR-like"/>
    <property type="match status" value="1"/>
</dbReference>
<name>A0A5C6ZC95_9FLAO</name>
<dbReference type="InterPro" id="IPR052558">
    <property type="entry name" value="Siderophore_Hydrolase_D"/>
</dbReference>
<dbReference type="OrthoDB" id="9784036at2"/>
<comment type="caution">
    <text evidence="4">The sequence shown here is derived from an EMBL/GenBank/DDBJ whole genome shotgun (WGS) entry which is preliminary data.</text>
</comment>
<evidence type="ECO:0000256" key="1">
    <source>
        <dbReference type="ARBA" id="ARBA00005622"/>
    </source>
</evidence>